<evidence type="ECO:0000256" key="6">
    <source>
        <dbReference type="ARBA" id="ARBA00022822"/>
    </source>
</evidence>
<dbReference type="HAMAP" id="MF_00135">
    <property type="entry name" value="PRAI"/>
    <property type="match status" value="1"/>
</dbReference>
<gene>
    <name evidence="9" type="primary">trpF</name>
    <name evidence="11" type="ORF">F4Y08_00870</name>
</gene>
<keyword evidence="8 9" id="KW-0413">Isomerase</keyword>
<evidence type="ECO:0000256" key="1">
    <source>
        <dbReference type="ARBA" id="ARBA00001164"/>
    </source>
</evidence>
<comment type="similarity">
    <text evidence="9">Belongs to the TrpF family.</text>
</comment>
<evidence type="ECO:0000256" key="7">
    <source>
        <dbReference type="ARBA" id="ARBA00023141"/>
    </source>
</evidence>
<comment type="caution">
    <text evidence="11">The sequence shown here is derived from an EMBL/GenBank/DDBJ whole genome shotgun (WGS) entry which is preliminary data.</text>
</comment>
<name>A0A6B1DN12_9CHLR</name>
<keyword evidence="6 9" id="KW-0822">Tryptophan biosynthesis</keyword>
<protein>
    <recommendedName>
        <fullName evidence="4 9">N-(5'-phosphoribosyl)anthranilate isomerase</fullName>
        <shortName evidence="9">PRAI</shortName>
        <ecNumber evidence="3 9">5.3.1.24</ecNumber>
    </recommendedName>
</protein>
<evidence type="ECO:0000259" key="10">
    <source>
        <dbReference type="Pfam" id="PF00697"/>
    </source>
</evidence>
<dbReference type="InterPro" id="IPR044643">
    <property type="entry name" value="TrpF_fam"/>
</dbReference>
<evidence type="ECO:0000256" key="8">
    <source>
        <dbReference type="ARBA" id="ARBA00023235"/>
    </source>
</evidence>
<accession>A0A6B1DN12</accession>
<dbReference type="UniPathway" id="UPA00035">
    <property type="reaction ID" value="UER00042"/>
</dbReference>
<dbReference type="SUPFAM" id="SSF51366">
    <property type="entry name" value="Ribulose-phoshate binding barrel"/>
    <property type="match status" value="1"/>
</dbReference>
<evidence type="ECO:0000256" key="5">
    <source>
        <dbReference type="ARBA" id="ARBA00022605"/>
    </source>
</evidence>
<proteinExistence type="inferred from homology"/>
<evidence type="ECO:0000313" key="11">
    <source>
        <dbReference type="EMBL" id="MYD88880.1"/>
    </source>
</evidence>
<dbReference type="PANTHER" id="PTHR42894">
    <property type="entry name" value="N-(5'-PHOSPHORIBOSYL)ANTHRANILATE ISOMERASE"/>
    <property type="match status" value="1"/>
</dbReference>
<dbReference type="Pfam" id="PF00697">
    <property type="entry name" value="PRAI"/>
    <property type="match status" value="1"/>
</dbReference>
<comment type="catalytic activity">
    <reaction evidence="1 9">
        <text>N-(5-phospho-beta-D-ribosyl)anthranilate = 1-(2-carboxyphenylamino)-1-deoxy-D-ribulose 5-phosphate</text>
        <dbReference type="Rhea" id="RHEA:21540"/>
        <dbReference type="ChEBI" id="CHEBI:18277"/>
        <dbReference type="ChEBI" id="CHEBI:58613"/>
        <dbReference type="EC" id="5.3.1.24"/>
    </reaction>
</comment>
<dbReference type="InterPro" id="IPR013785">
    <property type="entry name" value="Aldolase_TIM"/>
</dbReference>
<evidence type="ECO:0000256" key="4">
    <source>
        <dbReference type="ARBA" id="ARBA00022272"/>
    </source>
</evidence>
<dbReference type="InterPro" id="IPR011060">
    <property type="entry name" value="RibuloseP-bd_barrel"/>
</dbReference>
<dbReference type="GO" id="GO:0000162">
    <property type="term" value="P:L-tryptophan biosynthetic process"/>
    <property type="evidence" value="ECO:0007669"/>
    <property type="project" value="UniProtKB-UniRule"/>
</dbReference>
<dbReference type="EMBL" id="VXPY01000008">
    <property type="protein sequence ID" value="MYD88880.1"/>
    <property type="molecule type" value="Genomic_DNA"/>
</dbReference>
<sequence length="219" mass="23503">MKVQIYEHVHPDDVRRSIQAGVDFIGVKPGVDGLSEGEVDFDLCRELYEVAARHPDVFCNALTTAIETDVIVGVVQRARPDVLHLSGNIHKTPPAQVAEIRRMISPVKVMAAIPVTDESSVELALSYQGVVDYFLLDTPAPDGDIGATGHMHDLTVSADIVRRSQIPVILAGGLEAGNVGEAIRRVGPWGVDSFTHTNEPGSRRKNPGLVKAFAAAARG</sequence>
<reference evidence="11" key="1">
    <citation type="submission" date="2019-09" db="EMBL/GenBank/DDBJ databases">
        <title>Characterisation of the sponge microbiome using genome-centric metagenomics.</title>
        <authorList>
            <person name="Engelberts J.P."/>
            <person name="Robbins S.J."/>
            <person name="De Goeij J.M."/>
            <person name="Aranda M."/>
            <person name="Bell S.C."/>
            <person name="Webster N.S."/>
        </authorList>
    </citation>
    <scope>NUCLEOTIDE SEQUENCE</scope>
    <source>
        <strain evidence="11">SB0662_bin_9</strain>
    </source>
</reference>
<dbReference type="InterPro" id="IPR001240">
    <property type="entry name" value="PRAI_dom"/>
</dbReference>
<keyword evidence="7 9" id="KW-0057">Aromatic amino acid biosynthesis</keyword>
<keyword evidence="5 9" id="KW-0028">Amino-acid biosynthesis</keyword>
<evidence type="ECO:0000256" key="9">
    <source>
        <dbReference type="HAMAP-Rule" id="MF_00135"/>
    </source>
</evidence>
<dbReference type="EC" id="5.3.1.24" evidence="3 9"/>
<dbReference type="AlphaFoldDB" id="A0A6B1DN12"/>
<organism evidence="11">
    <name type="scientific">Caldilineaceae bacterium SB0662_bin_9</name>
    <dbReference type="NCBI Taxonomy" id="2605258"/>
    <lineage>
        <taxon>Bacteria</taxon>
        <taxon>Bacillati</taxon>
        <taxon>Chloroflexota</taxon>
        <taxon>Caldilineae</taxon>
        <taxon>Caldilineales</taxon>
        <taxon>Caldilineaceae</taxon>
    </lineage>
</organism>
<dbReference type="GO" id="GO:0004640">
    <property type="term" value="F:phosphoribosylanthranilate isomerase activity"/>
    <property type="evidence" value="ECO:0007669"/>
    <property type="project" value="UniProtKB-UniRule"/>
</dbReference>
<evidence type="ECO:0000256" key="3">
    <source>
        <dbReference type="ARBA" id="ARBA00012572"/>
    </source>
</evidence>
<dbReference type="PANTHER" id="PTHR42894:SF1">
    <property type="entry name" value="N-(5'-PHOSPHORIBOSYL)ANTHRANILATE ISOMERASE"/>
    <property type="match status" value="1"/>
</dbReference>
<dbReference type="CDD" id="cd00405">
    <property type="entry name" value="PRAI"/>
    <property type="match status" value="1"/>
</dbReference>
<dbReference type="Gene3D" id="3.20.20.70">
    <property type="entry name" value="Aldolase class I"/>
    <property type="match status" value="1"/>
</dbReference>
<comment type="pathway">
    <text evidence="2 9">Amino-acid biosynthesis; L-tryptophan biosynthesis; L-tryptophan from chorismate: step 3/5.</text>
</comment>
<feature type="domain" description="N-(5'phosphoribosyl) anthranilate isomerase (PRAI)" evidence="10">
    <location>
        <begin position="100"/>
        <end position="192"/>
    </location>
</feature>
<evidence type="ECO:0000256" key="2">
    <source>
        <dbReference type="ARBA" id="ARBA00004664"/>
    </source>
</evidence>